<evidence type="ECO:0000313" key="14">
    <source>
        <dbReference type="Proteomes" id="UP000013827"/>
    </source>
</evidence>
<dbReference type="PaxDb" id="2903-EOD08523"/>
<dbReference type="KEGG" id="ehx:EMIHUDRAFT_465509"/>
<dbReference type="FunFam" id="3.40.50.880:FF:000013">
    <property type="entry name" value="GMP synthase [glutamine-hydrolyzing]"/>
    <property type="match status" value="1"/>
</dbReference>
<evidence type="ECO:0000256" key="11">
    <source>
        <dbReference type="PROSITE-ProRule" id="PRU00886"/>
    </source>
</evidence>
<feature type="binding site" evidence="11">
    <location>
        <begin position="228"/>
        <end position="234"/>
    </location>
    <ligand>
        <name>ATP</name>
        <dbReference type="ChEBI" id="CHEBI:30616"/>
    </ligand>
</feature>
<keyword evidence="4" id="KW-0436">Ligase</keyword>
<dbReference type="RefSeq" id="XP_005760952.1">
    <property type="nucleotide sequence ID" value="XM_005760895.1"/>
</dbReference>
<dbReference type="OMA" id="IWQSFAV"/>
<dbReference type="InterPro" id="IPR022310">
    <property type="entry name" value="NAD/GMP_synthase"/>
</dbReference>
<dbReference type="Proteomes" id="UP000013827">
    <property type="component" value="Unassembled WGS sequence"/>
</dbReference>
<dbReference type="CDD" id="cd01742">
    <property type="entry name" value="GATase1_GMP_Synthase"/>
    <property type="match status" value="1"/>
</dbReference>
<dbReference type="InterPro" id="IPR029062">
    <property type="entry name" value="Class_I_gatase-like"/>
</dbReference>
<evidence type="ECO:0000256" key="4">
    <source>
        <dbReference type="ARBA" id="ARBA00022598"/>
    </source>
</evidence>
<dbReference type="eggNOG" id="KOG1622">
    <property type="taxonomic scope" value="Eukaryota"/>
</dbReference>
<keyword evidence="9" id="KW-0315">Glutamine amidotransferase</keyword>
<evidence type="ECO:0000256" key="3">
    <source>
        <dbReference type="ARBA" id="ARBA00012746"/>
    </source>
</evidence>
<dbReference type="InterPro" id="IPR001674">
    <property type="entry name" value="GMP_synth_C"/>
</dbReference>
<dbReference type="PANTHER" id="PTHR11922">
    <property type="entry name" value="GMP SYNTHASE-RELATED"/>
    <property type="match status" value="1"/>
</dbReference>
<evidence type="ECO:0000313" key="13">
    <source>
        <dbReference type="EnsemblProtists" id="EOD08523"/>
    </source>
</evidence>
<reference evidence="14" key="1">
    <citation type="journal article" date="2013" name="Nature">
        <title>Pan genome of the phytoplankton Emiliania underpins its global distribution.</title>
        <authorList>
            <person name="Read B.A."/>
            <person name="Kegel J."/>
            <person name="Klute M.J."/>
            <person name="Kuo A."/>
            <person name="Lefebvre S.C."/>
            <person name="Maumus F."/>
            <person name="Mayer C."/>
            <person name="Miller J."/>
            <person name="Monier A."/>
            <person name="Salamov A."/>
            <person name="Young J."/>
            <person name="Aguilar M."/>
            <person name="Claverie J.M."/>
            <person name="Frickenhaus S."/>
            <person name="Gonzalez K."/>
            <person name="Herman E.K."/>
            <person name="Lin Y.C."/>
            <person name="Napier J."/>
            <person name="Ogata H."/>
            <person name="Sarno A.F."/>
            <person name="Shmutz J."/>
            <person name="Schroeder D."/>
            <person name="de Vargas C."/>
            <person name="Verret F."/>
            <person name="von Dassow P."/>
            <person name="Valentin K."/>
            <person name="Van de Peer Y."/>
            <person name="Wheeler G."/>
            <person name="Dacks J.B."/>
            <person name="Delwiche C.F."/>
            <person name="Dyhrman S.T."/>
            <person name="Glockner G."/>
            <person name="John U."/>
            <person name="Richards T."/>
            <person name="Worden A.Z."/>
            <person name="Zhang X."/>
            <person name="Grigoriev I.V."/>
            <person name="Allen A.E."/>
            <person name="Bidle K."/>
            <person name="Borodovsky M."/>
            <person name="Bowler C."/>
            <person name="Brownlee C."/>
            <person name="Cock J.M."/>
            <person name="Elias M."/>
            <person name="Gladyshev V.N."/>
            <person name="Groth M."/>
            <person name="Guda C."/>
            <person name="Hadaegh A."/>
            <person name="Iglesias-Rodriguez M.D."/>
            <person name="Jenkins J."/>
            <person name="Jones B.M."/>
            <person name="Lawson T."/>
            <person name="Leese F."/>
            <person name="Lindquist E."/>
            <person name="Lobanov A."/>
            <person name="Lomsadze A."/>
            <person name="Malik S.B."/>
            <person name="Marsh M.E."/>
            <person name="Mackinder L."/>
            <person name="Mock T."/>
            <person name="Mueller-Roeber B."/>
            <person name="Pagarete A."/>
            <person name="Parker M."/>
            <person name="Probert I."/>
            <person name="Quesneville H."/>
            <person name="Raines C."/>
            <person name="Rensing S.A."/>
            <person name="Riano-Pachon D.M."/>
            <person name="Richier S."/>
            <person name="Rokitta S."/>
            <person name="Shiraiwa Y."/>
            <person name="Soanes D.M."/>
            <person name="van der Giezen M."/>
            <person name="Wahlund T.M."/>
            <person name="Williams B."/>
            <person name="Wilson W."/>
            <person name="Wolfe G."/>
            <person name="Wurch L.L."/>
        </authorList>
    </citation>
    <scope>NUCLEOTIDE SEQUENCE</scope>
</reference>
<keyword evidence="8 11" id="KW-0067">ATP-binding</keyword>
<proteinExistence type="predicted"/>
<dbReference type="GO" id="GO:0005829">
    <property type="term" value="C:cytosol"/>
    <property type="evidence" value="ECO:0007669"/>
    <property type="project" value="TreeGrafter"/>
</dbReference>
<keyword evidence="7 11" id="KW-0658">Purine biosynthesis</keyword>
<dbReference type="FunFam" id="3.40.50.620:FF:000044">
    <property type="entry name" value="GMP synthase [glutamine-hydrolyzing]"/>
    <property type="match status" value="1"/>
</dbReference>
<comment type="subunit">
    <text evidence="2">Homodimer.</text>
</comment>
<name>A0A0D3IB88_EMIH1</name>
<comment type="pathway">
    <text evidence="1">Purine metabolism; GMP biosynthesis; GMP from XMP (L-Gln route): step 1/1.</text>
</comment>
<evidence type="ECO:0000256" key="8">
    <source>
        <dbReference type="ARBA" id="ARBA00022840"/>
    </source>
</evidence>
<dbReference type="PROSITE" id="PS51273">
    <property type="entry name" value="GATASE_TYPE_1"/>
    <property type="match status" value="1"/>
</dbReference>
<dbReference type="Gene3D" id="3.40.50.880">
    <property type="match status" value="1"/>
</dbReference>
<dbReference type="Pfam" id="PF02540">
    <property type="entry name" value="NAD_synthase"/>
    <property type="match status" value="1"/>
</dbReference>
<keyword evidence="6 11" id="KW-0332">GMP biosynthesis</keyword>
<dbReference type="PANTHER" id="PTHR11922:SF2">
    <property type="entry name" value="GMP SYNTHASE [GLUTAMINE-HYDROLYZING]"/>
    <property type="match status" value="1"/>
</dbReference>
<reference evidence="13" key="2">
    <citation type="submission" date="2024-10" db="UniProtKB">
        <authorList>
            <consortium name="EnsemblProtists"/>
        </authorList>
    </citation>
    <scope>IDENTIFICATION</scope>
</reference>
<dbReference type="PROSITE" id="PS51553">
    <property type="entry name" value="GMPS_ATP_PPASE"/>
    <property type="match status" value="1"/>
</dbReference>
<evidence type="ECO:0000256" key="9">
    <source>
        <dbReference type="ARBA" id="ARBA00022962"/>
    </source>
</evidence>
<sequence length="624" mass="67565">MCPAAPAHSERVAILDAGAQYGKVIDRRLRELKVECELLPLHTSAEDLRRDGYAALVVSGGGASVYADDAPKYDPKIFEMGLPILGVCYGMQLMNYSCGGTVERGAKREDGVFDVQVEEGSTLFEGLGSSTKVLLTHGDSVDKPADGFRIVGRSGQIVAAIECAERRLYGVQFHPEVDLSVDGNAILSNFLFKVAKLSGSYTMESRQEAAIEEIRATVGDKKVLVLVSGGVDSSVCAALLHKAIGPERLIALHIDHGFMRHEESSGVVKALAALGVPIDALDATKDFAEAVTEVNGKTSLPLATECAPELKRKIIGDTFMRVTQAMVEKKGLKAEDVYLAQGTLRPDLIESASTLVSSNANVIKTHHNDTQLGRIIEPLKDYHKDEVRELGIELGLPAPLVWRQPFPGPGLAIRTLCATEPYLTEEYDRSSAALAAECARHPELRLTSALLPVRTGDGRSYSYLAALSSDAPPDEQWEALFTLAQEIPCHLHDVNRIVYVLGEKIAAAPKAITPTTLTRDALDQLRAADHIVTQTLTKYNLLRSLAQVPVVLFPVGFGVEGARSIGIRAFITRDFMTGKPALPGRDLPLEMLVELQRRILAEVPGIARIALDITSKPPATTEWE</sequence>
<dbReference type="SUPFAM" id="SSF52402">
    <property type="entry name" value="Adenine nucleotide alpha hydrolases-like"/>
    <property type="match status" value="1"/>
</dbReference>
<dbReference type="NCBIfam" id="TIGR00888">
    <property type="entry name" value="guaA_Nterm"/>
    <property type="match status" value="1"/>
</dbReference>
<dbReference type="HOGENOM" id="CLU_014340_0_2_1"/>
<dbReference type="CDD" id="cd01997">
    <property type="entry name" value="GMP_synthase_C"/>
    <property type="match status" value="1"/>
</dbReference>
<dbReference type="SUPFAM" id="SSF54810">
    <property type="entry name" value="GMP synthetase C-terminal dimerisation domain"/>
    <property type="match status" value="2"/>
</dbReference>
<evidence type="ECO:0000256" key="2">
    <source>
        <dbReference type="ARBA" id="ARBA00011738"/>
    </source>
</evidence>
<evidence type="ECO:0000259" key="12">
    <source>
        <dbReference type="PROSITE" id="PS51553"/>
    </source>
</evidence>
<dbReference type="UniPathway" id="UPA00189">
    <property type="reaction ID" value="UER00296"/>
</dbReference>
<protein>
    <recommendedName>
        <fullName evidence="3">GMP synthase (glutamine-hydrolyzing)</fullName>
        <ecNumber evidence="3">6.3.5.2</ecNumber>
    </recommendedName>
    <alternativeName>
        <fullName evidence="10">Glutamine amidotransferase</fullName>
    </alternativeName>
</protein>
<dbReference type="NCBIfam" id="NF000848">
    <property type="entry name" value="PRK00074.1"/>
    <property type="match status" value="1"/>
</dbReference>
<dbReference type="Gene3D" id="3.40.50.620">
    <property type="entry name" value="HUPs"/>
    <property type="match status" value="1"/>
</dbReference>
<evidence type="ECO:0000256" key="10">
    <source>
        <dbReference type="ARBA" id="ARBA00031356"/>
    </source>
</evidence>
<dbReference type="GO" id="GO:0005524">
    <property type="term" value="F:ATP binding"/>
    <property type="evidence" value="ECO:0007669"/>
    <property type="project" value="UniProtKB-UniRule"/>
</dbReference>
<dbReference type="Pfam" id="PF00958">
    <property type="entry name" value="GMP_synt_C"/>
    <property type="match status" value="1"/>
</dbReference>
<dbReference type="SUPFAM" id="SSF52317">
    <property type="entry name" value="Class I glutamine amidotransferase-like"/>
    <property type="match status" value="1"/>
</dbReference>
<evidence type="ECO:0000256" key="7">
    <source>
        <dbReference type="ARBA" id="ARBA00022755"/>
    </source>
</evidence>
<dbReference type="InterPro" id="IPR025777">
    <property type="entry name" value="GMPS_ATP_PPase_dom"/>
</dbReference>
<evidence type="ECO:0000256" key="5">
    <source>
        <dbReference type="ARBA" id="ARBA00022741"/>
    </source>
</evidence>
<dbReference type="InterPro" id="IPR014729">
    <property type="entry name" value="Rossmann-like_a/b/a_fold"/>
</dbReference>
<organism evidence="13 14">
    <name type="scientific">Emiliania huxleyi (strain CCMP1516)</name>
    <dbReference type="NCBI Taxonomy" id="280463"/>
    <lineage>
        <taxon>Eukaryota</taxon>
        <taxon>Haptista</taxon>
        <taxon>Haptophyta</taxon>
        <taxon>Prymnesiophyceae</taxon>
        <taxon>Isochrysidales</taxon>
        <taxon>Noelaerhabdaceae</taxon>
        <taxon>Emiliania</taxon>
    </lineage>
</organism>
<dbReference type="GeneID" id="17254783"/>
<dbReference type="GO" id="GO:0003921">
    <property type="term" value="F:GMP synthase activity"/>
    <property type="evidence" value="ECO:0007669"/>
    <property type="project" value="InterPro"/>
</dbReference>
<dbReference type="InterPro" id="IPR017926">
    <property type="entry name" value="GATASE"/>
</dbReference>
<dbReference type="EC" id="6.3.5.2" evidence="3"/>
<dbReference type="STRING" id="2903.R1BFN3"/>
<evidence type="ECO:0000256" key="6">
    <source>
        <dbReference type="ARBA" id="ARBA00022749"/>
    </source>
</evidence>
<keyword evidence="14" id="KW-1185">Reference proteome</keyword>
<feature type="domain" description="GMPS ATP-PPase" evidence="12">
    <location>
        <begin position="201"/>
        <end position="403"/>
    </location>
</feature>
<keyword evidence="5 11" id="KW-0547">Nucleotide-binding</keyword>
<dbReference type="AlphaFoldDB" id="A0A0D3IB88"/>
<accession>A0A0D3IB88</accession>
<dbReference type="Gene3D" id="3.30.300.10">
    <property type="match status" value="2"/>
</dbReference>
<dbReference type="Pfam" id="PF00117">
    <property type="entry name" value="GATase"/>
    <property type="match status" value="1"/>
</dbReference>
<evidence type="ECO:0000256" key="1">
    <source>
        <dbReference type="ARBA" id="ARBA00005153"/>
    </source>
</evidence>
<dbReference type="InterPro" id="IPR004739">
    <property type="entry name" value="GMP_synth_GATase"/>
</dbReference>
<dbReference type="EnsemblProtists" id="EOD08523">
    <property type="protein sequence ID" value="EOD08523"/>
    <property type="gene ID" value="EMIHUDRAFT_465509"/>
</dbReference>